<keyword evidence="4" id="KW-1185">Reference proteome</keyword>
<name>A0A840UN67_9BACT</name>
<accession>A0A840UN67</accession>
<dbReference type="GO" id="GO:0005221">
    <property type="term" value="F:intracellularly cyclic nucleotide-activated monoatomic cation channel activity"/>
    <property type="evidence" value="ECO:0007669"/>
    <property type="project" value="InterPro"/>
</dbReference>
<evidence type="ECO:0000256" key="1">
    <source>
        <dbReference type="ARBA" id="ARBA00023286"/>
    </source>
</evidence>
<dbReference type="Pfam" id="PF14332">
    <property type="entry name" value="DUF4388"/>
    <property type="match status" value="1"/>
</dbReference>
<dbReference type="CDD" id="cd00038">
    <property type="entry name" value="CAP_ED"/>
    <property type="match status" value="1"/>
</dbReference>
<dbReference type="SUPFAM" id="SSF51206">
    <property type="entry name" value="cAMP-binding domain-like"/>
    <property type="match status" value="1"/>
</dbReference>
<dbReference type="PANTHER" id="PTHR45638:SF11">
    <property type="entry name" value="CYCLIC NUCLEOTIDE-GATED CATION CHANNEL SUBUNIT A"/>
    <property type="match status" value="1"/>
</dbReference>
<keyword evidence="1" id="KW-0813">Transport</keyword>
<proteinExistence type="predicted"/>
<dbReference type="InterPro" id="IPR000595">
    <property type="entry name" value="cNMP-bd_dom"/>
</dbReference>
<dbReference type="InterPro" id="IPR014710">
    <property type="entry name" value="RmlC-like_jellyroll"/>
</dbReference>
<dbReference type="GO" id="GO:0044877">
    <property type="term" value="F:protein-containing complex binding"/>
    <property type="evidence" value="ECO:0007669"/>
    <property type="project" value="TreeGrafter"/>
</dbReference>
<dbReference type="InterPro" id="IPR050866">
    <property type="entry name" value="CNG_cation_channel"/>
</dbReference>
<dbReference type="EMBL" id="JACHEO010000006">
    <property type="protein sequence ID" value="MBB5347707.1"/>
    <property type="molecule type" value="Genomic_DNA"/>
</dbReference>
<protein>
    <submittedName>
        <fullName evidence="3">CRP-like cAMP-binding protein</fullName>
    </submittedName>
</protein>
<dbReference type="InterPro" id="IPR018490">
    <property type="entry name" value="cNMP-bd_dom_sf"/>
</dbReference>
<comment type="caution">
    <text evidence="3">The sequence shown here is derived from an EMBL/GenBank/DDBJ whole genome shotgun (WGS) entry which is preliminary data.</text>
</comment>
<keyword evidence="1" id="KW-0406">Ion transport</keyword>
<reference evidence="3 4" key="1">
    <citation type="submission" date="2020-08" db="EMBL/GenBank/DDBJ databases">
        <title>Genomic Encyclopedia of Type Strains, Phase IV (KMG-IV): sequencing the most valuable type-strain genomes for metagenomic binning, comparative biology and taxonomic classification.</title>
        <authorList>
            <person name="Goeker M."/>
        </authorList>
    </citation>
    <scope>NUCLEOTIDE SEQUENCE [LARGE SCALE GENOMIC DNA]</scope>
    <source>
        <strain evidence="3 4">DSM 28570</strain>
    </source>
</reference>
<evidence type="ECO:0000313" key="4">
    <source>
        <dbReference type="Proteomes" id="UP000539642"/>
    </source>
</evidence>
<dbReference type="AlphaFoldDB" id="A0A840UN67"/>
<dbReference type="Proteomes" id="UP000539642">
    <property type="component" value="Unassembled WGS sequence"/>
</dbReference>
<dbReference type="PANTHER" id="PTHR45638">
    <property type="entry name" value="CYCLIC NUCLEOTIDE-GATED CATION CHANNEL SUBUNIT A"/>
    <property type="match status" value="1"/>
</dbReference>
<dbReference type="Pfam" id="PF00027">
    <property type="entry name" value="cNMP_binding"/>
    <property type="match status" value="1"/>
</dbReference>
<evidence type="ECO:0000313" key="3">
    <source>
        <dbReference type="EMBL" id="MBB5347707.1"/>
    </source>
</evidence>
<sequence>MRKPVDKLNNAIFLVTEERSCPIYNVGEELKVENFCLSVPAFKPQCLHLSQAIMKVITTRATFSGLPKRTGPRKRFDCGGCQGLIYFEFKKEKDFATLQMKLLIESEARRRKQHLDRFFAILRNLDVFEALDDDALIDLIMLLEMKIVPIDRIILKKDEPGSHLFIILDGRVAVMDADGSRITELGQGEIFGEMSLLSDEPVTNDVYTIADTQVAMLSLKNLRHVLKKYPVLQIFLFKLLVERAQAMTLRSGNITSGMSGELAEISIVDLLQLINSAQKTGTIDLALDEGKAVIYFREGEIVHARLRSLRDKDAIYVILGVKSGRFTYTRGIGPELQELPPIGGFIGLIMEGLQRLDEDRE</sequence>
<feature type="domain" description="Cyclic nucleotide-binding" evidence="2">
    <location>
        <begin position="127"/>
        <end position="243"/>
    </location>
</feature>
<dbReference type="Gene3D" id="2.60.120.10">
    <property type="entry name" value="Jelly Rolls"/>
    <property type="match status" value="1"/>
</dbReference>
<evidence type="ECO:0000259" key="2">
    <source>
        <dbReference type="PROSITE" id="PS50042"/>
    </source>
</evidence>
<gene>
    <name evidence="3" type="ORF">HNQ81_001431</name>
</gene>
<organism evidence="3 4">
    <name type="scientific">Desulfoprunum benzoelyticum</name>
    <dbReference type="NCBI Taxonomy" id="1506996"/>
    <lineage>
        <taxon>Bacteria</taxon>
        <taxon>Pseudomonadati</taxon>
        <taxon>Thermodesulfobacteriota</taxon>
        <taxon>Desulfobulbia</taxon>
        <taxon>Desulfobulbales</taxon>
        <taxon>Desulfobulbaceae</taxon>
        <taxon>Desulfoprunum</taxon>
    </lineage>
</organism>
<dbReference type="SMART" id="SM00100">
    <property type="entry name" value="cNMP"/>
    <property type="match status" value="1"/>
</dbReference>
<dbReference type="InterPro" id="IPR025497">
    <property type="entry name" value="PatA-like_N"/>
</dbReference>
<keyword evidence="1" id="KW-0407">Ion channel</keyword>
<dbReference type="RefSeq" id="WP_183349711.1">
    <property type="nucleotide sequence ID" value="NZ_JACHEO010000006.1"/>
</dbReference>
<dbReference type="PROSITE" id="PS50042">
    <property type="entry name" value="CNMP_BINDING_3"/>
    <property type="match status" value="1"/>
</dbReference>
<keyword evidence="1" id="KW-1071">Ligand-gated ion channel</keyword>